<evidence type="ECO:0000313" key="1">
    <source>
        <dbReference type="EMBL" id="OEH77254.1"/>
    </source>
</evidence>
<comment type="caution">
    <text evidence="1">The sequence shown here is derived from an EMBL/GenBank/DDBJ whole genome shotgun (WGS) entry which is preliminary data.</text>
</comment>
<organism evidence="1 2">
    <name type="scientific">Cyclospora cayetanensis</name>
    <dbReference type="NCBI Taxonomy" id="88456"/>
    <lineage>
        <taxon>Eukaryota</taxon>
        <taxon>Sar</taxon>
        <taxon>Alveolata</taxon>
        <taxon>Apicomplexa</taxon>
        <taxon>Conoidasida</taxon>
        <taxon>Coccidia</taxon>
        <taxon>Eucoccidiorida</taxon>
        <taxon>Eimeriorina</taxon>
        <taxon>Eimeriidae</taxon>
        <taxon>Cyclospora</taxon>
    </lineage>
</organism>
<accession>A0A1D3D1D2</accession>
<reference evidence="1 2" key="1">
    <citation type="journal article" date="2016" name="BMC Genomics">
        <title>Comparative genomics reveals Cyclospora cayetanensis possesses coccidia-like metabolism and invasion components but unique surface antigens.</title>
        <authorList>
            <person name="Liu S."/>
            <person name="Wang L."/>
            <person name="Zheng H."/>
            <person name="Xu Z."/>
            <person name="Roellig D.M."/>
            <person name="Li N."/>
            <person name="Frace M.A."/>
            <person name="Tang K."/>
            <person name="Arrowood M.J."/>
            <person name="Moss D.M."/>
            <person name="Zhang L."/>
            <person name="Feng Y."/>
            <person name="Xiao L."/>
        </authorList>
    </citation>
    <scope>NUCLEOTIDE SEQUENCE [LARGE SCALE GENOMIC DNA]</scope>
    <source>
        <strain evidence="1 2">CHN_HEN01</strain>
    </source>
</reference>
<dbReference type="VEuPathDB" id="ToxoDB:cyc_01337"/>
<name>A0A1D3D1D2_9EIME</name>
<proteinExistence type="predicted"/>
<protein>
    <submittedName>
        <fullName evidence="1">Uncharacterized protein</fullName>
    </submittedName>
</protein>
<dbReference type="InParanoid" id="A0A1D3D1D2"/>
<gene>
    <name evidence="1" type="ORF">cyc_01337</name>
</gene>
<evidence type="ECO:0000313" key="2">
    <source>
        <dbReference type="Proteomes" id="UP000095192"/>
    </source>
</evidence>
<dbReference type="Proteomes" id="UP000095192">
    <property type="component" value="Unassembled WGS sequence"/>
</dbReference>
<dbReference type="AlphaFoldDB" id="A0A1D3D1D2"/>
<dbReference type="EMBL" id="JROU02001160">
    <property type="protein sequence ID" value="OEH77254.1"/>
    <property type="molecule type" value="Genomic_DNA"/>
</dbReference>
<dbReference type="VEuPathDB" id="ToxoDB:LOC34618359"/>
<keyword evidence="2" id="KW-1185">Reference proteome</keyword>
<sequence length="316" mass="33735">MACSRAEGEVSVLAGELALAPHVLANLDGVPMTVERCWNALRSATFLASASPELANVSLDFMETPAIASVSDLLHGALQTTTKFMFQVLCPGSGLNGMCNGVGCEIDILGAEERARRAQGAKRLPHEHPTPDLSALMNSDLREQTMAIWRDIVREAGGVRSTSMEILGRPQRRILQSLPPAGQIGELRGSASVEGFGKAADSREGGLNPSQRTCFSIMDNIHRPQLQEDLSTGASTGLRPNCHVRHLISYALSICLLKNVIPAVAEIKEALQALTDELQEGLPSISGSVRAAMAPVSLAVGLGTLYGMYRVNRSRL</sequence>